<evidence type="ECO:0000256" key="1">
    <source>
        <dbReference type="SAM" id="MobiDB-lite"/>
    </source>
</evidence>
<reference evidence="2" key="1">
    <citation type="submission" date="2023-10" db="EMBL/GenBank/DDBJ databases">
        <authorList>
            <person name="Chen Y."/>
            <person name="Shah S."/>
            <person name="Dougan E. K."/>
            <person name="Thang M."/>
            <person name="Chan C."/>
        </authorList>
    </citation>
    <scope>NUCLEOTIDE SEQUENCE [LARGE SCALE GENOMIC DNA]</scope>
</reference>
<feature type="compositionally biased region" description="Low complexity" evidence="1">
    <location>
        <begin position="38"/>
        <end position="51"/>
    </location>
</feature>
<evidence type="ECO:0000313" key="2">
    <source>
        <dbReference type="EMBL" id="CAK0804345.1"/>
    </source>
</evidence>
<dbReference type="EMBL" id="CAUYUJ010003216">
    <property type="protein sequence ID" value="CAK0804345.1"/>
    <property type="molecule type" value="Genomic_DNA"/>
</dbReference>
<evidence type="ECO:0000313" key="3">
    <source>
        <dbReference type="Proteomes" id="UP001189429"/>
    </source>
</evidence>
<protein>
    <submittedName>
        <fullName evidence="2">Uncharacterized protein</fullName>
    </submittedName>
</protein>
<organism evidence="2 3">
    <name type="scientific">Prorocentrum cordatum</name>
    <dbReference type="NCBI Taxonomy" id="2364126"/>
    <lineage>
        <taxon>Eukaryota</taxon>
        <taxon>Sar</taxon>
        <taxon>Alveolata</taxon>
        <taxon>Dinophyceae</taxon>
        <taxon>Prorocentrales</taxon>
        <taxon>Prorocentraceae</taxon>
        <taxon>Prorocentrum</taxon>
    </lineage>
</organism>
<dbReference type="Proteomes" id="UP001189429">
    <property type="component" value="Unassembled WGS sequence"/>
</dbReference>
<accession>A0ABN9QEI6</accession>
<keyword evidence="3" id="KW-1185">Reference proteome</keyword>
<feature type="compositionally biased region" description="Acidic residues" evidence="1">
    <location>
        <begin position="1"/>
        <end position="23"/>
    </location>
</feature>
<proteinExistence type="predicted"/>
<sequence>MAEEEEDLPDPEENVQDESDEIEFEHSQEDEAVDYEDPGGAPSDAPGAPGAGLAEVLRAGLSRGLEDLGLAEGVAVAWAESLAEGLVWPEGLAWPEGLDAGGRRAMRGGGRGLGERAVQVALACRHHRYRGAAARRAKAGLISISPIRFDSSIADPAYRLDFGLSCQRAASKPWDSRPCAVSEAKA</sequence>
<name>A0ABN9QEI6_9DINO</name>
<gene>
    <name evidence="2" type="ORF">PCOR1329_LOCUS11179</name>
</gene>
<comment type="caution">
    <text evidence="2">The sequence shown here is derived from an EMBL/GenBank/DDBJ whole genome shotgun (WGS) entry which is preliminary data.</text>
</comment>
<feature type="region of interest" description="Disordered" evidence="1">
    <location>
        <begin position="1"/>
        <end position="51"/>
    </location>
</feature>